<keyword evidence="6 11" id="KW-0479">Metal-binding</keyword>
<name>A0A1Y2GXB0_9FUNG</name>
<dbReference type="Gene3D" id="1.10.630.10">
    <property type="entry name" value="Cytochrome P450"/>
    <property type="match status" value="1"/>
</dbReference>
<keyword evidence="8 11" id="KW-0408">Iron</keyword>
<comment type="subcellular location">
    <subcellularLocation>
        <location evidence="2">Membrane</location>
    </subcellularLocation>
</comment>
<dbReference type="GO" id="GO:0016705">
    <property type="term" value="F:oxidoreductase activity, acting on paired donors, with incorporation or reduction of molecular oxygen"/>
    <property type="evidence" value="ECO:0007669"/>
    <property type="project" value="InterPro"/>
</dbReference>
<dbReference type="InterPro" id="IPR036396">
    <property type="entry name" value="Cyt_P450_sf"/>
</dbReference>
<evidence type="ECO:0000256" key="5">
    <source>
        <dbReference type="ARBA" id="ARBA00022692"/>
    </source>
</evidence>
<evidence type="ECO:0000256" key="12">
    <source>
        <dbReference type="RuleBase" id="RU000461"/>
    </source>
</evidence>
<sequence length="450" mass="50969">MNLTVISGPQIREVFTNPAFSASDAIESITRISSYFNSGRKSNRNYGNHVIQDLVRDTTRYLPVFTPKIATLMEKGLEKGIGHSPEKGGAQLVEAPFPMIRNMLVNIMANIFLGPEIAKNPKVIDTIWDASSDLRRAFINSSIRVSKWRAFLDRTHLRLFQPLMKRAQILAEAATPVVLERRRLEALANESGVAWERPDDVLQSMLEDSSKYGFEDLEDVCAHISILAGAYAFAMADTATNILYFLAAFPECVEKLYEEVQQVLDAVQAEREQTRQEYRMEGKPIDEALDPAHDRDMSVEALKRMVYMDSFLREVFRYRIEHLRIVHLAMEDVTLSSGIVISKGSAVISNTRSVHHTPEHGDDSAEFRPWRYAEKHKTATKIGPDYLVFGMGRRACPARFMNIQGLKMFSAFIVSKYSKLEIQDPSRTKAAIHSRLNDPIDTGVNFYSRA</sequence>
<evidence type="ECO:0000256" key="2">
    <source>
        <dbReference type="ARBA" id="ARBA00004370"/>
    </source>
</evidence>
<evidence type="ECO:0000256" key="8">
    <source>
        <dbReference type="ARBA" id="ARBA00023004"/>
    </source>
</evidence>
<keyword evidence="10" id="KW-0472">Membrane</keyword>
<keyword evidence="9 12" id="KW-0503">Monooxygenase</keyword>
<accession>A0A1Y2GXB0</accession>
<evidence type="ECO:0000256" key="3">
    <source>
        <dbReference type="ARBA" id="ARBA00010617"/>
    </source>
</evidence>
<reference evidence="13 14" key="1">
    <citation type="submission" date="2016-07" db="EMBL/GenBank/DDBJ databases">
        <title>Pervasive Adenine N6-methylation of Active Genes in Fungi.</title>
        <authorList>
            <consortium name="DOE Joint Genome Institute"/>
            <person name="Mondo S.J."/>
            <person name="Dannebaum R.O."/>
            <person name="Kuo R.C."/>
            <person name="Labutti K."/>
            <person name="Haridas S."/>
            <person name="Kuo A."/>
            <person name="Salamov A."/>
            <person name="Ahrendt S.R."/>
            <person name="Lipzen A."/>
            <person name="Sullivan W."/>
            <person name="Andreopoulos W.B."/>
            <person name="Clum A."/>
            <person name="Lindquist E."/>
            <person name="Daum C."/>
            <person name="Ramamoorthy G.K."/>
            <person name="Gryganskyi A."/>
            <person name="Culley D."/>
            <person name="Magnuson J.K."/>
            <person name="James T.Y."/>
            <person name="O'Malley M.A."/>
            <person name="Stajich J.E."/>
            <person name="Spatafora J.W."/>
            <person name="Visel A."/>
            <person name="Grigoriev I.V."/>
        </authorList>
    </citation>
    <scope>NUCLEOTIDE SEQUENCE [LARGE SCALE GENOMIC DNA]</scope>
    <source>
        <strain evidence="13 14">NRRL 3116</strain>
    </source>
</reference>
<dbReference type="Pfam" id="PF00067">
    <property type="entry name" value="p450"/>
    <property type="match status" value="1"/>
</dbReference>
<keyword evidence="12" id="KW-0560">Oxidoreductase</keyword>
<evidence type="ECO:0000313" key="13">
    <source>
        <dbReference type="EMBL" id="ORZ26454.1"/>
    </source>
</evidence>
<dbReference type="AlphaFoldDB" id="A0A1Y2GXB0"/>
<keyword evidence="7" id="KW-1133">Transmembrane helix</keyword>
<keyword evidence="5" id="KW-0812">Transmembrane</keyword>
<dbReference type="SUPFAM" id="SSF48264">
    <property type="entry name" value="Cytochrome P450"/>
    <property type="match status" value="1"/>
</dbReference>
<evidence type="ECO:0000313" key="14">
    <source>
        <dbReference type="Proteomes" id="UP000193648"/>
    </source>
</evidence>
<dbReference type="OrthoDB" id="1844152at2759"/>
<evidence type="ECO:0000256" key="4">
    <source>
        <dbReference type="ARBA" id="ARBA00022617"/>
    </source>
</evidence>
<keyword evidence="4 11" id="KW-0349">Heme</keyword>
<dbReference type="GO" id="GO:0016020">
    <property type="term" value="C:membrane"/>
    <property type="evidence" value="ECO:0007669"/>
    <property type="project" value="UniProtKB-SubCell"/>
</dbReference>
<keyword evidence="14" id="KW-1185">Reference proteome</keyword>
<feature type="binding site" description="axial binding residue" evidence="11">
    <location>
        <position position="396"/>
    </location>
    <ligand>
        <name>heme</name>
        <dbReference type="ChEBI" id="CHEBI:30413"/>
    </ligand>
    <ligandPart>
        <name>Fe</name>
        <dbReference type="ChEBI" id="CHEBI:18248"/>
    </ligandPart>
</feature>
<dbReference type="PANTHER" id="PTHR46206">
    <property type="entry name" value="CYTOCHROME P450"/>
    <property type="match status" value="1"/>
</dbReference>
<dbReference type="GO" id="GO:0020037">
    <property type="term" value="F:heme binding"/>
    <property type="evidence" value="ECO:0007669"/>
    <property type="project" value="InterPro"/>
</dbReference>
<comment type="similarity">
    <text evidence="3 12">Belongs to the cytochrome P450 family.</text>
</comment>
<dbReference type="STRING" id="64571.A0A1Y2GXB0"/>
<gene>
    <name evidence="13" type="ORF">BCR41DRAFT_348347</name>
</gene>
<evidence type="ECO:0000256" key="9">
    <source>
        <dbReference type="ARBA" id="ARBA00023033"/>
    </source>
</evidence>
<dbReference type="InterPro" id="IPR017972">
    <property type="entry name" value="Cyt_P450_CS"/>
</dbReference>
<dbReference type="GO" id="GO:0005506">
    <property type="term" value="F:iron ion binding"/>
    <property type="evidence" value="ECO:0007669"/>
    <property type="project" value="InterPro"/>
</dbReference>
<dbReference type="GeneID" id="33565117"/>
<dbReference type="PROSITE" id="PS00086">
    <property type="entry name" value="CYTOCHROME_P450"/>
    <property type="match status" value="1"/>
</dbReference>
<evidence type="ECO:0000256" key="11">
    <source>
        <dbReference type="PIRSR" id="PIRSR602401-1"/>
    </source>
</evidence>
<organism evidence="13 14">
    <name type="scientific">Lobosporangium transversale</name>
    <dbReference type="NCBI Taxonomy" id="64571"/>
    <lineage>
        <taxon>Eukaryota</taxon>
        <taxon>Fungi</taxon>
        <taxon>Fungi incertae sedis</taxon>
        <taxon>Mucoromycota</taxon>
        <taxon>Mortierellomycotina</taxon>
        <taxon>Mortierellomycetes</taxon>
        <taxon>Mortierellales</taxon>
        <taxon>Mortierellaceae</taxon>
        <taxon>Lobosporangium</taxon>
    </lineage>
</organism>
<protein>
    <submittedName>
        <fullName evidence="13">Cytochrome P450</fullName>
    </submittedName>
</protein>
<dbReference type="PRINTS" id="PR00463">
    <property type="entry name" value="EP450I"/>
</dbReference>
<dbReference type="PANTHER" id="PTHR46206:SF5">
    <property type="entry name" value="P450, PUTATIVE (EUROFUNG)-RELATED"/>
    <property type="match status" value="1"/>
</dbReference>
<dbReference type="InParanoid" id="A0A1Y2GXB0"/>
<comment type="caution">
    <text evidence="13">The sequence shown here is derived from an EMBL/GenBank/DDBJ whole genome shotgun (WGS) entry which is preliminary data.</text>
</comment>
<dbReference type="RefSeq" id="XP_021884219.1">
    <property type="nucleotide sequence ID" value="XM_022023273.1"/>
</dbReference>
<dbReference type="Proteomes" id="UP000193648">
    <property type="component" value="Unassembled WGS sequence"/>
</dbReference>
<proteinExistence type="inferred from homology"/>
<dbReference type="EMBL" id="MCFF01000007">
    <property type="protein sequence ID" value="ORZ26454.1"/>
    <property type="molecule type" value="Genomic_DNA"/>
</dbReference>
<evidence type="ECO:0000256" key="10">
    <source>
        <dbReference type="ARBA" id="ARBA00023136"/>
    </source>
</evidence>
<dbReference type="InterPro" id="IPR002401">
    <property type="entry name" value="Cyt_P450_E_grp-I"/>
</dbReference>
<evidence type="ECO:0000256" key="1">
    <source>
        <dbReference type="ARBA" id="ARBA00001971"/>
    </source>
</evidence>
<evidence type="ECO:0000256" key="6">
    <source>
        <dbReference type="ARBA" id="ARBA00022723"/>
    </source>
</evidence>
<dbReference type="InterPro" id="IPR001128">
    <property type="entry name" value="Cyt_P450"/>
</dbReference>
<dbReference type="GO" id="GO:0004497">
    <property type="term" value="F:monooxygenase activity"/>
    <property type="evidence" value="ECO:0007669"/>
    <property type="project" value="UniProtKB-KW"/>
</dbReference>
<evidence type="ECO:0000256" key="7">
    <source>
        <dbReference type="ARBA" id="ARBA00022989"/>
    </source>
</evidence>
<comment type="cofactor">
    <cofactor evidence="1 11">
        <name>heme</name>
        <dbReference type="ChEBI" id="CHEBI:30413"/>
    </cofactor>
</comment>